<reference evidence="2 3" key="1">
    <citation type="submission" date="2024-02" db="EMBL/GenBank/DDBJ databases">
        <title>Bacteria isolated from the canopy kelp, Nereocystis luetkeana.</title>
        <authorList>
            <person name="Pfister C.A."/>
            <person name="Younker I.T."/>
            <person name="Light S.H."/>
        </authorList>
    </citation>
    <scope>NUCLEOTIDE SEQUENCE [LARGE SCALE GENOMIC DNA]</scope>
    <source>
        <strain evidence="2 3">TI.4.07</strain>
    </source>
</reference>
<dbReference type="EMBL" id="JBAKAR010000013">
    <property type="protein sequence ID" value="MEL0614269.1"/>
    <property type="molecule type" value="Genomic_DNA"/>
</dbReference>
<name>A0ABU9G6Z8_9GAMM</name>
<comment type="caution">
    <text evidence="2">The sequence shown here is derived from an EMBL/GenBank/DDBJ whole genome shotgun (WGS) entry which is preliminary data.</text>
</comment>
<feature type="transmembrane region" description="Helical" evidence="1">
    <location>
        <begin position="65"/>
        <end position="92"/>
    </location>
</feature>
<feature type="transmembrane region" description="Helical" evidence="1">
    <location>
        <begin position="20"/>
        <end position="53"/>
    </location>
</feature>
<keyword evidence="3" id="KW-1185">Reference proteome</keyword>
<evidence type="ECO:0000313" key="3">
    <source>
        <dbReference type="Proteomes" id="UP001379949"/>
    </source>
</evidence>
<dbReference type="Proteomes" id="UP001379949">
    <property type="component" value="Unassembled WGS sequence"/>
</dbReference>
<evidence type="ECO:0000256" key="1">
    <source>
        <dbReference type="SAM" id="Phobius"/>
    </source>
</evidence>
<dbReference type="RefSeq" id="WP_341565073.1">
    <property type="nucleotide sequence ID" value="NZ_JBAKAQ010000007.1"/>
</dbReference>
<keyword evidence="1" id="KW-1133">Transmembrane helix</keyword>
<keyword evidence="1" id="KW-0472">Membrane</keyword>
<sequence>MAEREVVYVKANNAGSTAGILACVFAALGILMLSVVFVPLAALIAIFGLLGALLQMNISGIGLNLFAFVLIAVGIVTSPVLIGFMLMVGGMLHLTP</sequence>
<proteinExistence type="predicted"/>
<organism evidence="2 3">
    <name type="scientific">Marinomonas arenicola</name>
    <dbReference type="NCBI Taxonomy" id="569601"/>
    <lineage>
        <taxon>Bacteria</taxon>
        <taxon>Pseudomonadati</taxon>
        <taxon>Pseudomonadota</taxon>
        <taxon>Gammaproteobacteria</taxon>
        <taxon>Oceanospirillales</taxon>
        <taxon>Oceanospirillaceae</taxon>
        <taxon>Marinomonas</taxon>
    </lineage>
</organism>
<evidence type="ECO:0000313" key="2">
    <source>
        <dbReference type="EMBL" id="MEL0614269.1"/>
    </source>
</evidence>
<accession>A0ABU9G6Z8</accession>
<evidence type="ECO:0008006" key="4">
    <source>
        <dbReference type="Google" id="ProtNLM"/>
    </source>
</evidence>
<gene>
    <name evidence="2" type="ORF">V6242_14020</name>
</gene>
<keyword evidence="1" id="KW-0812">Transmembrane</keyword>
<protein>
    <recommendedName>
        <fullName evidence="4">DUF4190 domain-containing protein</fullName>
    </recommendedName>
</protein>
<dbReference type="PROSITE" id="PS51257">
    <property type="entry name" value="PROKAR_LIPOPROTEIN"/>
    <property type="match status" value="1"/>
</dbReference>